<evidence type="ECO:0000256" key="1">
    <source>
        <dbReference type="ARBA" id="ARBA00005801"/>
    </source>
</evidence>
<gene>
    <name evidence="4" type="ORF">EDD57_11624</name>
</gene>
<keyword evidence="5" id="KW-1185">Reference proteome</keyword>
<feature type="transmembrane region" description="Helical" evidence="2">
    <location>
        <begin position="165"/>
        <end position="186"/>
    </location>
</feature>
<dbReference type="PANTHER" id="PTHR30487">
    <property type="entry name" value="TYPE 4 PREPILIN-LIKE PROTEINS LEADER PEPTIDE-PROCESSING ENZYME"/>
    <property type="match status" value="1"/>
</dbReference>
<feature type="transmembrane region" description="Helical" evidence="2">
    <location>
        <begin position="94"/>
        <end position="113"/>
    </location>
</feature>
<organism evidence="4 5">
    <name type="scientific">Baia soyae</name>
    <dbReference type="NCBI Taxonomy" id="1544746"/>
    <lineage>
        <taxon>Bacteria</taxon>
        <taxon>Bacillati</taxon>
        <taxon>Bacillota</taxon>
        <taxon>Bacilli</taxon>
        <taxon>Bacillales</taxon>
        <taxon>Thermoactinomycetaceae</taxon>
        <taxon>Baia</taxon>
    </lineage>
</organism>
<dbReference type="RefSeq" id="WP_131848719.1">
    <property type="nucleotide sequence ID" value="NZ_SLXV01000016.1"/>
</dbReference>
<evidence type="ECO:0000256" key="2">
    <source>
        <dbReference type="SAM" id="Phobius"/>
    </source>
</evidence>
<keyword evidence="2" id="KW-1133">Transmembrane helix</keyword>
<dbReference type="AlphaFoldDB" id="A0A4R2RY98"/>
<evidence type="ECO:0000313" key="5">
    <source>
        <dbReference type="Proteomes" id="UP000294746"/>
    </source>
</evidence>
<dbReference type="GO" id="GO:0004190">
    <property type="term" value="F:aspartic-type endopeptidase activity"/>
    <property type="evidence" value="ECO:0007669"/>
    <property type="project" value="InterPro"/>
</dbReference>
<reference evidence="4 5" key="1">
    <citation type="submission" date="2019-03" db="EMBL/GenBank/DDBJ databases">
        <title>Genomic Encyclopedia of Type Strains, Phase IV (KMG-IV): sequencing the most valuable type-strain genomes for metagenomic binning, comparative biology and taxonomic classification.</title>
        <authorList>
            <person name="Goeker M."/>
        </authorList>
    </citation>
    <scope>NUCLEOTIDE SEQUENCE [LARGE SCALE GENOMIC DNA]</scope>
    <source>
        <strain evidence="4 5">DSM 46831</strain>
    </source>
</reference>
<evidence type="ECO:0000259" key="3">
    <source>
        <dbReference type="Pfam" id="PF01478"/>
    </source>
</evidence>
<feature type="transmembrane region" description="Helical" evidence="2">
    <location>
        <begin position="198"/>
        <end position="217"/>
    </location>
</feature>
<proteinExistence type="inferred from homology"/>
<dbReference type="GO" id="GO:0005886">
    <property type="term" value="C:plasma membrane"/>
    <property type="evidence" value="ECO:0007669"/>
    <property type="project" value="TreeGrafter"/>
</dbReference>
<feature type="transmembrane region" description="Helical" evidence="2">
    <location>
        <begin position="125"/>
        <end position="145"/>
    </location>
</feature>
<keyword evidence="2" id="KW-0812">Transmembrane</keyword>
<dbReference type="Pfam" id="PF01478">
    <property type="entry name" value="Peptidase_A24"/>
    <property type="match status" value="1"/>
</dbReference>
<evidence type="ECO:0000313" key="4">
    <source>
        <dbReference type="EMBL" id="TCP68563.1"/>
    </source>
</evidence>
<dbReference type="Proteomes" id="UP000294746">
    <property type="component" value="Unassembled WGS sequence"/>
</dbReference>
<comment type="similarity">
    <text evidence="1">Belongs to the peptidase A24 family.</text>
</comment>
<dbReference type="GO" id="GO:0006465">
    <property type="term" value="P:signal peptide processing"/>
    <property type="evidence" value="ECO:0007669"/>
    <property type="project" value="TreeGrafter"/>
</dbReference>
<comment type="caution">
    <text evidence="4">The sequence shown here is derived from an EMBL/GenBank/DDBJ whole genome shotgun (WGS) entry which is preliminary data.</text>
</comment>
<dbReference type="InterPro" id="IPR050882">
    <property type="entry name" value="Prepilin_peptidase/N-MTase"/>
</dbReference>
<protein>
    <submittedName>
        <fullName evidence="4">Type IV leader peptidase family protein</fullName>
    </submittedName>
</protein>
<name>A0A4R2RY98_9BACL</name>
<dbReference type="EMBL" id="SLXV01000016">
    <property type="protein sequence ID" value="TCP68563.1"/>
    <property type="molecule type" value="Genomic_DNA"/>
</dbReference>
<sequence length="227" mass="26273">MNLWQWITCILAFGLLPNITHLYLTRRQKQNRLHSSWKNDLPNQVTWWMNGVSFVYGATLLSINSSSHHNEWFLLAGILWIMGMIVWSDLWMGIIPNVCVIVMCGLGVVNQIQSESYQEYLHTEWLIGLAILFLFIVLVLLTRSMGWGDIKLLTALFIWLGTWNWIIHLWIACVSACGVVLLRALTTKQIARKQKMPFGPHIVLGAIIAWIAGERLWTSYLEWFLSF</sequence>
<dbReference type="OrthoDB" id="9789291at2"/>
<dbReference type="PANTHER" id="PTHR30487:SF0">
    <property type="entry name" value="PREPILIN LEADER PEPTIDASE_N-METHYLTRANSFERASE-RELATED"/>
    <property type="match status" value="1"/>
</dbReference>
<dbReference type="Gene3D" id="1.20.120.1220">
    <property type="match status" value="1"/>
</dbReference>
<keyword evidence="2" id="KW-0472">Membrane</keyword>
<feature type="transmembrane region" description="Helical" evidence="2">
    <location>
        <begin position="46"/>
        <end position="65"/>
    </location>
</feature>
<dbReference type="InterPro" id="IPR000045">
    <property type="entry name" value="Prepilin_IV_endopep_pep"/>
</dbReference>
<feature type="domain" description="Prepilin type IV endopeptidase peptidase" evidence="3">
    <location>
        <begin position="78"/>
        <end position="178"/>
    </location>
</feature>
<accession>A0A4R2RY98</accession>